<comment type="caution">
    <text evidence="3">The sequence shown here is derived from an EMBL/GenBank/DDBJ whole genome shotgun (WGS) entry which is preliminary data.</text>
</comment>
<dbReference type="SUPFAM" id="SSF53098">
    <property type="entry name" value="Ribonuclease H-like"/>
    <property type="match status" value="1"/>
</dbReference>
<accession>A0ABS3RA40</accession>
<dbReference type="PROSITE" id="PS50994">
    <property type="entry name" value="INTEGRASE"/>
    <property type="match status" value="1"/>
</dbReference>
<feature type="domain" description="Integrase catalytic" evidence="2">
    <location>
        <begin position="1"/>
        <end position="139"/>
    </location>
</feature>
<dbReference type="InterPro" id="IPR012337">
    <property type="entry name" value="RNaseH-like_sf"/>
</dbReference>
<gene>
    <name evidence="3" type="ORF">J4557_36865</name>
</gene>
<dbReference type="Proteomes" id="UP000666915">
    <property type="component" value="Unassembled WGS sequence"/>
</dbReference>
<dbReference type="Pfam" id="PF13683">
    <property type="entry name" value="rve_3"/>
    <property type="match status" value="1"/>
</dbReference>
<feature type="region of interest" description="Disordered" evidence="1">
    <location>
        <begin position="120"/>
        <end position="144"/>
    </location>
</feature>
<keyword evidence="4" id="KW-1185">Reference proteome</keyword>
<evidence type="ECO:0000313" key="3">
    <source>
        <dbReference type="EMBL" id="MBO2443114.1"/>
    </source>
</evidence>
<evidence type="ECO:0000256" key="1">
    <source>
        <dbReference type="SAM" id="MobiDB-lite"/>
    </source>
</evidence>
<dbReference type="Gene3D" id="3.30.420.10">
    <property type="entry name" value="Ribonuclease H-like superfamily/Ribonuclease H"/>
    <property type="match status" value="1"/>
</dbReference>
<organism evidence="3 4">
    <name type="scientific">Actinomadura nitritigenes</name>
    <dbReference type="NCBI Taxonomy" id="134602"/>
    <lineage>
        <taxon>Bacteria</taxon>
        <taxon>Bacillati</taxon>
        <taxon>Actinomycetota</taxon>
        <taxon>Actinomycetes</taxon>
        <taxon>Streptosporangiales</taxon>
        <taxon>Thermomonosporaceae</taxon>
        <taxon>Actinomadura</taxon>
    </lineage>
</organism>
<name>A0ABS3RA40_9ACTN</name>
<reference evidence="3 4" key="1">
    <citation type="submission" date="2021-03" db="EMBL/GenBank/DDBJ databases">
        <authorList>
            <person name="Kanchanasin P."/>
            <person name="Saeng-In P."/>
            <person name="Phongsopitanun W."/>
            <person name="Yuki M."/>
            <person name="Kudo T."/>
            <person name="Ohkuma M."/>
            <person name="Tanasupawat S."/>
        </authorList>
    </citation>
    <scope>NUCLEOTIDE SEQUENCE [LARGE SCALE GENOMIC DNA]</scope>
    <source>
        <strain evidence="3 4">L46</strain>
    </source>
</reference>
<protein>
    <submittedName>
        <fullName evidence="3">Integrase core domain-containing protein</fullName>
    </submittedName>
</protein>
<sequence>MFFAVEIATRRVHVLGATRNPTGAWVTRQARNLLMDLDQSAQRFRFLVRDRDTKLTDAFEAVFATAGITVLRTPPQSPRANTFAERWVGSVRRECTDRLLIFSRRHLEAVLRTYADHFNGHRPHRSLGQRPPTPPPEPTPISSNADIRRTRLLGCVINEYLNAA</sequence>
<dbReference type="InterPro" id="IPR001584">
    <property type="entry name" value="Integrase_cat-core"/>
</dbReference>
<evidence type="ECO:0000259" key="2">
    <source>
        <dbReference type="PROSITE" id="PS50994"/>
    </source>
</evidence>
<dbReference type="InterPro" id="IPR036397">
    <property type="entry name" value="RNaseH_sf"/>
</dbReference>
<proteinExistence type="predicted"/>
<evidence type="ECO:0000313" key="4">
    <source>
        <dbReference type="Proteomes" id="UP000666915"/>
    </source>
</evidence>
<dbReference type="EMBL" id="JAGEOK010000030">
    <property type="protein sequence ID" value="MBO2443114.1"/>
    <property type="molecule type" value="Genomic_DNA"/>
</dbReference>
<dbReference type="RefSeq" id="WP_208271435.1">
    <property type="nucleotide sequence ID" value="NZ_BAAAGM010000077.1"/>
</dbReference>